<feature type="region of interest" description="Disordered" evidence="1">
    <location>
        <begin position="132"/>
        <end position="244"/>
    </location>
</feature>
<keyword evidence="4" id="KW-1185">Reference proteome</keyword>
<feature type="region of interest" description="Disordered" evidence="1">
    <location>
        <begin position="315"/>
        <end position="358"/>
    </location>
</feature>
<gene>
    <name evidence="3" type="ORF">BEMITA_LOCUS2688</name>
</gene>
<feature type="compositionally biased region" description="Polar residues" evidence="1">
    <location>
        <begin position="315"/>
        <end position="324"/>
    </location>
</feature>
<dbReference type="Proteomes" id="UP001152759">
    <property type="component" value="Chromosome 10"/>
</dbReference>
<feature type="compositionally biased region" description="Acidic residues" evidence="1">
    <location>
        <begin position="155"/>
        <end position="168"/>
    </location>
</feature>
<dbReference type="AlphaFoldDB" id="A0A9N9ZZV3"/>
<dbReference type="PANTHER" id="PTHR46791">
    <property type="entry name" value="EXPRESSED PROTEIN"/>
    <property type="match status" value="1"/>
</dbReference>
<organism evidence="3 4">
    <name type="scientific">Bemisia tabaci</name>
    <name type="common">Sweetpotato whitefly</name>
    <name type="synonym">Aleurodes tabaci</name>
    <dbReference type="NCBI Taxonomy" id="7038"/>
    <lineage>
        <taxon>Eukaryota</taxon>
        <taxon>Metazoa</taxon>
        <taxon>Ecdysozoa</taxon>
        <taxon>Arthropoda</taxon>
        <taxon>Hexapoda</taxon>
        <taxon>Insecta</taxon>
        <taxon>Pterygota</taxon>
        <taxon>Neoptera</taxon>
        <taxon>Paraneoptera</taxon>
        <taxon>Hemiptera</taxon>
        <taxon>Sternorrhyncha</taxon>
        <taxon>Aleyrodoidea</taxon>
        <taxon>Aleyrodidae</taxon>
        <taxon>Aleyrodinae</taxon>
        <taxon>Bemisia</taxon>
    </lineage>
</organism>
<evidence type="ECO:0000313" key="3">
    <source>
        <dbReference type="EMBL" id="CAH0383225.1"/>
    </source>
</evidence>
<evidence type="ECO:0000256" key="1">
    <source>
        <dbReference type="SAM" id="MobiDB-lite"/>
    </source>
</evidence>
<proteinExistence type="predicted"/>
<feature type="domain" description="Integrase core" evidence="2">
    <location>
        <begin position="3"/>
        <end position="109"/>
    </location>
</feature>
<evidence type="ECO:0000313" key="4">
    <source>
        <dbReference type="Proteomes" id="UP001152759"/>
    </source>
</evidence>
<feature type="compositionally biased region" description="Pro residues" evidence="1">
    <location>
        <begin position="330"/>
        <end position="340"/>
    </location>
</feature>
<evidence type="ECO:0000259" key="2">
    <source>
        <dbReference type="Pfam" id="PF24764"/>
    </source>
</evidence>
<protein>
    <recommendedName>
        <fullName evidence="2">Integrase core domain-containing protein</fullName>
    </recommendedName>
</protein>
<dbReference type="InterPro" id="IPR012337">
    <property type="entry name" value="RNaseH-like_sf"/>
</dbReference>
<dbReference type="InterPro" id="IPR058913">
    <property type="entry name" value="Integrase_dom_put"/>
</dbReference>
<name>A0A9N9ZZV3_BEMTA</name>
<feature type="compositionally biased region" description="Polar residues" evidence="1">
    <location>
        <begin position="211"/>
        <end position="231"/>
    </location>
</feature>
<reference evidence="3" key="1">
    <citation type="submission" date="2021-12" db="EMBL/GenBank/DDBJ databases">
        <authorList>
            <person name="King R."/>
        </authorList>
    </citation>
    <scope>NUCLEOTIDE SEQUENCE</scope>
</reference>
<feature type="compositionally biased region" description="Polar residues" evidence="1">
    <location>
        <begin position="347"/>
        <end position="358"/>
    </location>
</feature>
<accession>A0A9N9ZZV3</accession>
<dbReference type="EMBL" id="OU963871">
    <property type="protein sequence ID" value="CAH0383225.1"/>
    <property type="molecule type" value="Genomic_DNA"/>
</dbReference>
<dbReference type="Pfam" id="PF24764">
    <property type="entry name" value="rva_4"/>
    <property type="match status" value="1"/>
</dbReference>
<dbReference type="SUPFAM" id="SSF53098">
    <property type="entry name" value="Ribonuclease H-like"/>
    <property type="match status" value="1"/>
</dbReference>
<sequence>MVGFVIHGCIDGRSRKILYVECCTDSKATTVLKLFQRSVATHGVPTRVRGDRGYENGLVDEFIFQETGERRFIYGPSVHSTRIERLWRDVNEKDTRPFKELFIHLENRRKDIYVSKWFAFKRFQLILDRDDPKNTVDSLEDENPHPREGEVNILDLDDPEDEDDPDEPDIVHVQNNDDESTQFETLRDEPARQPEANCARGERSPPIHPESTPSSAQPKLTASKNSGSTPHNKGNKQKKNEEEDPRIEEAFQILKKSTAPTPPAPVLPKDDAFSIYGKYIADKLRGYNQTHRVMAEHKINNVIFTYDMKELNCPPQSLNSKNVRSSTSGPTPPSPAPTPSPSVLTSGSDSRMSYHSPSIINENSTFNYTELSQVSPPLQGGTFMRLNPPAGNFN</sequence>
<dbReference type="PANTHER" id="PTHR46791:SF5">
    <property type="entry name" value="CLR5 DOMAIN-CONTAINING PROTEIN-RELATED"/>
    <property type="match status" value="1"/>
</dbReference>